<dbReference type="EMBL" id="CAJNRD030001124">
    <property type="protein sequence ID" value="CAG5109111.1"/>
    <property type="molecule type" value="Genomic_DNA"/>
</dbReference>
<evidence type="ECO:0000313" key="2">
    <source>
        <dbReference type="Proteomes" id="UP000786811"/>
    </source>
</evidence>
<keyword evidence="2" id="KW-1185">Reference proteome</keyword>
<dbReference type="Proteomes" id="UP000786811">
    <property type="component" value="Unassembled WGS sequence"/>
</dbReference>
<evidence type="ECO:0000313" key="1">
    <source>
        <dbReference type="EMBL" id="CAG5109111.1"/>
    </source>
</evidence>
<dbReference type="OrthoDB" id="7695263at2759"/>
<sequence>MDNGNPKERILPPNNVIKTLMKVSQLHSSSSSLSSQSNYSSCVNNEDISYQKLQHISRKLSIKNFNKLSRVNEKKLSIARKKLHEKLLQLEWNNYIQWKILLTFSLGLWILLCITDKILLRSPASSKEGKITRVPQSIPETIHFNLSNEKNKSSKWFSAFYSSICHAASNVSTSTDTYIFALFIGIFICMEKKLKKKWKNTRENWTQYCDDSKLNLNDSNENELSIKLFENQCQQVEKNLHSDGKFDIKNLEFKQLIIDPDLYWQLKILDNSSEITYIKNTDNYLKKVEVINQVKEVDTSIYHLNKFDEKKICYCDKKSFVETYDLEISKFINYEKKQPVTFDKSTDTKLDRPNRIKYKKSILRLKNNSRRPSKNKLKNDRLNNKFISSSPAFKKFLLKLNETNPFDPILNL</sequence>
<accession>A0A8J2HRQ7</accession>
<dbReference type="AlphaFoldDB" id="A0A8J2HRQ7"/>
<gene>
    <name evidence="1" type="ORF">HICCMSTLAB_LOCUS13747</name>
</gene>
<organism evidence="1 2">
    <name type="scientific">Cotesia congregata</name>
    <name type="common">Parasitoid wasp</name>
    <name type="synonym">Apanteles congregatus</name>
    <dbReference type="NCBI Taxonomy" id="51543"/>
    <lineage>
        <taxon>Eukaryota</taxon>
        <taxon>Metazoa</taxon>
        <taxon>Ecdysozoa</taxon>
        <taxon>Arthropoda</taxon>
        <taxon>Hexapoda</taxon>
        <taxon>Insecta</taxon>
        <taxon>Pterygota</taxon>
        <taxon>Neoptera</taxon>
        <taxon>Endopterygota</taxon>
        <taxon>Hymenoptera</taxon>
        <taxon>Apocrita</taxon>
        <taxon>Ichneumonoidea</taxon>
        <taxon>Braconidae</taxon>
        <taxon>Microgastrinae</taxon>
        <taxon>Cotesia</taxon>
    </lineage>
</organism>
<comment type="caution">
    <text evidence="1">The sequence shown here is derived from an EMBL/GenBank/DDBJ whole genome shotgun (WGS) entry which is preliminary data.</text>
</comment>
<protein>
    <submittedName>
        <fullName evidence="1">Uncharacterized protein</fullName>
    </submittedName>
</protein>
<proteinExistence type="predicted"/>
<name>A0A8J2HRQ7_COTCN</name>
<reference evidence="1" key="1">
    <citation type="submission" date="2021-04" db="EMBL/GenBank/DDBJ databases">
        <authorList>
            <person name="Chebbi M.A.C M."/>
        </authorList>
    </citation>
    <scope>NUCLEOTIDE SEQUENCE</scope>
</reference>